<comment type="cofactor">
    <cofactor evidence="1">
        <name>Mg(2+)</name>
        <dbReference type="ChEBI" id="CHEBI:18420"/>
    </cofactor>
</comment>
<comment type="caution">
    <text evidence="8">The sequence shown here is derived from an EMBL/GenBank/DDBJ whole genome shotgun (WGS) entry which is preliminary data.</text>
</comment>
<gene>
    <name evidence="8" type="ORF">J2R62_16315</name>
</gene>
<keyword evidence="6" id="KW-0472">Membrane</keyword>
<comment type="catalytic activity">
    <reaction evidence="5">
        <text>2 GTP = 3',3'-c-di-GMP + 2 diphosphate</text>
        <dbReference type="Rhea" id="RHEA:24898"/>
        <dbReference type="ChEBI" id="CHEBI:33019"/>
        <dbReference type="ChEBI" id="CHEBI:37565"/>
        <dbReference type="ChEBI" id="CHEBI:58805"/>
        <dbReference type="EC" id="2.7.7.65"/>
    </reaction>
</comment>
<keyword evidence="4" id="KW-0547">Nucleotide-binding</keyword>
<evidence type="ECO:0000256" key="5">
    <source>
        <dbReference type="ARBA" id="ARBA00034247"/>
    </source>
</evidence>
<feature type="transmembrane region" description="Helical" evidence="6">
    <location>
        <begin position="40"/>
        <end position="68"/>
    </location>
</feature>
<dbReference type="GO" id="GO:0005525">
    <property type="term" value="F:GTP binding"/>
    <property type="evidence" value="ECO:0007669"/>
    <property type="project" value="UniProtKB-KW"/>
</dbReference>
<protein>
    <recommendedName>
        <fullName evidence="3">diguanylate cyclase</fullName>
        <ecNumber evidence="3">2.7.7.65</ecNumber>
    </recommendedName>
</protein>
<dbReference type="PANTHER" id="PTHR45138">
    <property type="entry name" value="REGULATORY COMPONENTS OF SENSORY TRANSDUCTION SYSTEM"/>
    <property type="match status" value="1"/>
</dbReference>
<dbReference type="CDD" id="cd01949">
    <property type="entry name" value="GGDEF"/>
    <property type="match status" value="1"/>
</dbReference>
<dbReference type="InterPro" id="IPR050469">
    <property type="entry name" value="Diguanylate_Cyclase"/>
</dbReference>
<dbReference type="GO" id="GO:0052621">
    <property type="term" value="F:diguanylate cyclase activity"/>
    <property type="evidence" value="ECO:0007669"/>
    <property type="project" value="UniProtKB-EC"/>
</dbReference>
<evidence type="ECO:0000256" key="1">
    <source>
        <dbReference type="ARBA" id="ARBA00001946"/>
    </source>
</evidence>
<dbReference type="Gene3D" id="3.30.70.270">
    <property type="match status" value="1"/>
</dbReference>
<keyword evidence="6" id="KW-1133">Transmembrane helix</keyword>
<dbReference type="AlphaFoldDB" id="A0A8I1WA86"/>
<proteinExistence type="predicted"/>
<dbReference type="NCBIfam" id="TIGR00254">
    <property type="entry name" value="GGDEF"/>
    <property type="match status" value="1"/>
</dbReference>
<evidence type="ECO:0000256" key="2">
    <source>
        <dbReference type="ARBA" id="ARBA00004665"/>
    </source>
</evidence>
<dbReference type="PANTHER" id="PTHR45138:SF9">
    <property type="entry name" value="DIGUANYLATE CYCLASE DGCM-RELATED"/>
    <property type="match status" value="1"/>
</dbReference>
<organism evidence="8 9">
    <name type="scientific">Plesiomonas shigelloides</name>
    <name type="common">Aeromonas shigelloides</name>
    <dbReference type="NCBI Taxonomy" id="703"/>
    <lineage>
        <taxon>Bacteria</taxon>
        <taxon>Pseudomonadati</taxon>
        <taxon>Pseudomonadota</taxon>
        <taxon>Gammaproteobacteria</taxon>
        <taxon>Enterobacterales</taxon>
        <taxon>Enterobacteriaceae</taxon>
        <taxon>Plesiomonas</taxon>
    </lineage>
</organism>
<evidence type="ECO:0000313" key="9">
    <source>
        <dbReference type="Proteomes" id="UP000664658"/>
    </source>
</evidence>
<keyword evidence="4" id="KW-0342">GTP-binding</keyword>
<feature type="transmembrane region" description="Helical" evidence="6">
    <location>
        <begin position="80"/>
        <end position="96"/>
    </location>
</feature>
<reference evidence="8" key="1">
    <citation type="submission" date="2021-03" db="EMBL/GenBank/DDBJ databases">
        <title>Plesiomonas shigelloides zfcc0051, isolated from zebrafish feces.</title>
        <authorList>
            <person name="Vanderhoek Z."/>
            <person name="Gaulke C."/>
        </authorList>
    </citation>
    <scope>NUCLEOTIDE SEQUENCE</scope>
    <source>
        <strain evidence="8">Zfcc0051</strain>
    </source>
</reference>
<dbReference type="SUPFAM" id="SSF55073">
    <property type="entry name" value="Nucleotide cyclase"/>
    <property type="match status" value="1"/>
</dbReference>
<dbReference type="InterPro" id="IPR000160">
    <property type="entry name" value="GGDEF_dom"/>
</dbReference>
<sequence length="321" mass="36084">MNNNPLSAAEYSRLLDHRMHNKKLKTIAFLEKQEKTVNTVAGFTLIGIIGICDFLMGYEIAFSLFYVLPIAFLLWFTGKKNGLIASFVSAIVWLLADKASGHVYSSMIIPLWNTVIRLSFFIIIVLLLSALRSSIQREKTLARMDNLTGAINSRYFYLLVERELDRFHRYGNPFSLVYIDLDNFKAVNDCSGHAGGDETLKSVVAFIQTHLRRTDIVARLGGDEFALMLPETNLDMAQSVCTKLQSGLLAEMQQHGWPVTFSMGVLTCQDSAKPQSVDELVQRADELMYTVKHTGKNGILYEQYMYAPKSPTSHTTDSDTA</sequence>
<dbReference type="FunFam" id="3.30.70.270:FF:000001">
    <property type="entry name" value="Diguanylate cyclase domain protein"/>
    <property type="match status" value="1"/>
</dbReference>
<evidence type="ECO:0000256" key="3">
    <source>
        <dbReference type="ARBA" id="ARBA00012528"/>
    </source>
</evidence>
<comment type="pathway">
    <text evidence="2">Purine metabolism; 3',5'-cyclic di-GMP biosynthesis.</text>
</comment>
<evidence type="ECO:0000313" key="8">
    <source>
        <dbReference type="EMBL" id="MBO1109746.1"/>
    </source>
</evidence>
<evidence type="ECO:0000259" key="7">
    <source>
        <dbReference type="PROSITE" id="PS50887"/>
    </source>
</evidence>
<dbReference type="SMART" id="SM00267">
    <property type="entry name" value="GGDEF"/>
    <property type="match status" value="1"/>
</dbReference>
<dbReference type="PROSITE" id="PS50887">
    <property type="entry name" value="GGDEF"/>
    <property type="match status" value="1"/>
</dbReference>
<dbReference type="RefSeq" id="WP_152128409.1">
    <property type="nucleotide sequence ID" value="NZ_JAFNAA010000027.1"/>
</dbReference>
<dbReference type="InterPro" id="IPR029787">
    <property type="entry name" value="Nucleotide_cyclase"/>
</dbReference>
<keyword evidence="6" id="KW-0812">Transmembrane</keyword>
<name>A0A8I1WA86_PLESH</name>
<dbReference type="Pfam" id="PF00990">
    <property type="entry name" value="GGDEF"/>
    <property type="match status" value="1"/>
</dbReference>
<dbReference type="EC" id="2.7.7.65" evidence="3"/>
<feature type="domain" description="GGDEF" evidence="7">
    <location>
        <begin position="172"/>
        <end position="304"/>
    </location>
</feature>
<dbReference type="InterPro" id="IPR043128">
    <property type="entry name" value="Rev_trsase/Diguanyl_cyclase"/>
</dbReference>
<dbReference type="Proteomes" id="UP000664658">
    <property type="component" value="Unassembled WGS sequence"/>
</dbReference>
<accession>A0A8I1WA86</accession>
<feature type="transmembrane region" description="Helical" evidence="6">
    <location>
        <begin position="108"/>
        <end position="131"/>
    </location>
</feature>
<evidence type="ECO:0000256" key="6">
    <source>
        <dbReference type="SAM" id="Phobius"/>
    </source>
</evidence>
<evidence type="ECO:0000256" key="4">
    <source>
        <dbReference type="ARBA" id="ARBA00023134"/>
    </source>
</evidence>
<dbReference type="EMBL" id="JAFNAA010000027">
    <property type="protein sequence ID" value="MBO1109746.1"/>
    <property type="molecule type" value="Genomic_DNA"/>
</dbReference>